<proteinExistence type="predicted"/>
<evidence type="ECO:0000256" key="1">
    <source>
        <dbReference type="SAM" id="MobiDB-lite"/>
    </source>
</evidence>
<protein>
    <submittedName>
        <fullName evidence="2">Uncharacterized protein</fullName>
    </submittedName>
</protein>
<gene>
    <name evidence="2" type="ORF">GWO12_16885</name>
</gene>
<organism evidence="2 3">
    <name type="scientific">Candidatus Kutchimonas denitrificans</name>
    <dbReference type="NCBI Taxonomy" id="3056748"/>
    <lineage>
        <taxon>Bacteria</taxon>
        <taxon>Pseudomonadati</taxon>
        <taxon>Gemmatimonadota</taxon>
        <taxon>Gemmatimonadia</taxon>
        <taxon>Candidatus Palauibacterales</taxon>
        <taxon>Candidatus Palauibacteraceae</taxon>
        <taxon>Candidatus Kutchimonas</taxon>
    </lineage>
</organism>
<name>A0AAE5CDY2_9BACT</name>
<evidence type="ECO:0000313" key="2">
    <source>
        <dbReference type="EMBL" id="NIR76754.1"/>
    </source>
</evidence>
<dbReference type="AlphaFoldDB" id="A0AAE5CDY2"/>
<accession>A0AAE5CDY2</accession>
<dbReference type="EMBL" id="JAACAK010000148">
    <property type="protein sequence ID" value="NIR76754.1"/>
    <property type="molecule type" value="Genomic_DNA"/>
</dbReference>
<evidence type="ECO:0000313" key="3">
    <source>
        <dbReference type="Proteomes" id="UP000702544"/>
    </source>
</evidence>
<feature type="region of interest" description="Disordered" evidence="1">
    <location>
        <begin position="112"/>
        <end position="134"/>
    </location>
</feature>
<sequence>MSEAKDTAAEAVCFGCRHQQEINPRRAIEREVCNNCGGKDIAIVPAHRPDEVGEDEREVFPDVQRRCLSCGKTFTASVVTSHMRCSECRSPTPEPSGDETCTCVGESQVDAEPGRHHSPKCPMWREGGVEPSGDGEARKLLRGYEGAYQTLMRVESEHGSDDRWNAANKRYQRARKEILARLERHGEVVAEGWNGKETDHIHRHAVWLTELCSDLVLGGEHGWTTLDREEFRRFRERVGKHLGDESRAVEAVLWDDDVGGDPRDLAREIVRLRKEIEHLRGRGANRNESG</sequence>
<dbReference type="Proteomes" id="UP000702544">
    <property type="component" value="Unassembled WGS sequence"/>
</dbReference>
<comment type="caution">
    <text evidence="2">The sequence shown here is derived from an EMBL/GenBank/DDBJ whole genome shotgun (WGS) entry which is preliminary data.</text>
</comment>
<reference evidence="2 3" key="1">
    <citation type="submission" date="2020-01" db="EMBL/GenBank/DDBJ databases">
        <title>Genomes assembled from Gulf of Kutch pelagic sediment metagenomes.</title>
        <authorList>
            <person name="Chandrashekar M."/>
            <person name="Mahajan M.S."/>
            <person name="Dave K.J."/>
            <person name="Vatsa P."/>
            <person name="Nathani N.M."/>
        </authorList>
    </citation>
    <scope>NUCLEOTIDE SEQUENCE [LARGE SCALE GENOMIC DNA]</scope>
    <source>
        <strain evidence="2">KS3-K002</strain>
    </source>
</reference>